<name>A0A7D9J5Z7_PARCT</name>
<keyword evidence="2" id="KW-1185">Reference proteome</keyword>
<evidence type="ECO:0000313" key="2">
    <source>
        <dbReference type="Proteomes" id="UP001152795"/>
    </source>
</evidence>
<gene>
    <name evidence="1" type="ORF">PACLA_8A079077</name>
</gene>
<dbReference type="AlphaFoldDB" id="A0A7D9J5Z7"/>
<dbReference type="Proteomes" id="UP001152795">
    <property type="component" value="Unassembled WGS sequence"/>
</dbReference>
<evidence type="ECO:0000313" key="1">
    <source>
        <dbReference type="EMBL" id="CAB4022740.1"/>
    </source>
</evidence>
<dbReference type="OrthoDB" id="370884at2759"/>
<reference evidence="1" key="1">
    <citation type="submission" date="2020-04" db="EMBL/GenBank/DDBJ databases">
        <authorList>
            <person name="Alioto T."/>
            <person name="Alioto T."/>
            <person name="Gomez Garrido J."/>
        </authorList>
    </citation>
    <scope>NUCLEOTIDE SEQUENCE</scope>
    <source>
        <strain evidence="1">A484AB</strain>
    </source>
</reference>
<organism evidence="1 2">
    <name type="scientific">Paramuricea clavata</name>
    <name type="common">Red gorgonian</name>
    <name type="synonym">Violescent sea-whip</name>
    <dbReference type="NCBI Taxonomy" id="317549"/>
    <lineage>
        <taxon>Eukaryota</taxon>
        <taxon>Metazoa</taxon>
        <taxon>Cnidaria</taxon>
        <taxon>Anthozoa</taxon>
        <taxon>Octocorallia</taxon>
        <taxon>Malacalcyonacea</taxon>
        <taxon>Plexauridae</taxon>
        <taxon>Paramuricea</taxon>
    </lineage>
</organism>
<protein>
    <submittedName>
        <fullName evidence="1">Uncharacterized protein</fullName>
    </submittedName>
</protein>
<dbReference type="EMBL" id="CACRXK020012129">
    <property type="protein sequence ID" value="CAB4022740.1"/>
    <property type="molecule type" value="Genomic_DNA"/>
</dbReference>
<sequence length="205" mass="23471">MCRRTRHQRGPRSVKRLCCSCCSSAIDSEHYEAVNVEEAIETADKCEGVEPDDDVIVDEDETVETSDDEGIMDIGVSEQRKYWKTLCEEFLLPYERAKLIEHRKQLIHISNGSLLVFSLVNILWFIVDFGFLLASPLGFASLTLFTAILIMQFIAMLYHRLMTVSYELSRAHFFPRMPQEYHPRELSSIPGSGYDRPQNITNASA</sequence>
<comment type="caution">
    <text evidence="1">The sequence shown here is derived from an EMBL/GenBank/DDBJ whole genome shotgun (WGS) entry which is preliminary data.</text>
</comment>
<proteinExistence type="predicted"/>
<accession>A0A7D9J5Z7</accession>